<organism evidence="1 2">
    <name type="scientific">Tanacetum coccineum</name>
    <dbReference type="NCBI Taxonomy" id="301880"/>
    <lineage>
        <taxon>Eukaryota</taxon>
        <taxon>Viridiplantae</taxon>
        <taxon>Streptophyta</taxon>
        <taxon>Embryophyta</taxon>
        <taxon>Tracheophyta</taxon>
        <taxon>Spermatophyta</taxon>
        <taxon>Magnoliopsida</taxon>
        <taxon>eudicotyledons</taxon>
        <taxon>Gunneridae</taxon>
        <taxon>Pentapetalae</taxon>
        <taxon>asterids</taxon>
        <taxon>campanulids</taxon>
        <taxon>Asterales</taxon>
        <taxon>Asteraceae</taxon>
        <taxon>Asteroideae</taxon>
        <taxon>Anthemideae</taxon>
        <taxon>Anthemidinae</taxon>
        <taxon>Tanacetum</taxon>
    </lineage>
</organism>
<protein>
    <submittedName>
        <fullName evidence="1">Uncharacterized protein</fullName>
    </submittedName>
</protein>
<accession>A0ABQ5G994</accession>
<evidence type="ECO:0000313" key="2">
    <source>
        <dbReference type="Proteomes" id="UP001151760"/>
    </source>
</evidence>
<comment type="caution">
    <text evidence="1">The sequence shown here is derived from an EMBL/GenBank/DDBJ whole genome shotgun (WGS) entry which is preliminary data.</text>
</comment>
<gene>
    <name evidence="1" type="ORF">Tco_1031397</name>
</gene>
<reference evidence="1" key="1">
    <citation type="journal article" date="2022" name="Int. J. Mol. Sci.">
        <title>Draft Genome of Tanacetum Coccineum: Genomic Comparison of Closely Related Tanacetum-Family Plants.</title>
        <authorList>
            <person name="Yamashiro T."/>
            <person name="Shiraishi A."/>
            <person name="Nakayama K."/>
            <person name="Satake H."/>
        </authorList>
    </citation>
    <scope>NUCLEOTIDE SEQUENCE</scope>
</reference>
<name>A0ABQ5G994_9ASTR</name>
<reference evidence="1" key="2">
    <citation type="submission" date="2022-01" db="EMBL/GenBank/DDBJ databases">
        <authorList>
            <person name="Yamashiro T."/>
            <person name="Shiraishi A."/>
            <person name="Satake H."/>
            <person name="Nakayama K."/>
        </authorList>
    </citation>
    <scope>NUCLEOTIDE SEQUENCE</scope>
</reference>
<dbReference type="EMBL" id="BQNB010018227">
    <property type="protein sequence ID" value="GJT72111.1"/>
    <property type="molecule type" value="Genomic_DNA"/>
</dbReference>
<evidence type="ECO:0000313" key="1">
    <source>
        <dbReference type="EMBL" id="GJT72111.1"/>
    </source>
</evidence>
<keyword evidence="2" id="KW-1185">Reference proteome</keyword>
<dbReference type="Proteomes" id="UP001151760">
    <property type="component" value="Unassembled WGS sequence"/>
</dbReference>
<proteinExistence type="predicted"/>
<sequence>MSTPTQCCDMGSDSYERIDVVIGGELVVRHKGEMVCHEKVVKMPCVPKELVGFTPRRRIGFRMEFIQGATPICEGSCRLTSLERQEVWNDYKSCNVRVGSNGNLWWEASVLLGGVQVAREDDRGVTEGREVVRKVFQQHGSRAKRKLSRYGRNQIGQVPSGKGNVDVVPWSREGGRSEARMSSNVAWAWTNEYEKRKEMVQFLDKVREPLFGEDDGDALPKCIDNVWYCGSNIKMRFVGAANWKFILDIVVCRKPMILAQLYVDILSIISGELNGAKIKRSG</sequence>